<sequence>MTSDGEWPTLTEATVRELARSKSYERGQTYYERGAVSDVVRRGETVRADVEGSQYQPYTVTIELDDTGVARTDCSCPYDHSGICKHRVAVLLTCIRDPESVREQPPVSTLIADADRETLEELLVGLAADRPEVANVIETRLTTMGDATTDTAVSVNTESIRRQVNHALPKPGKKGHTDAYAEAERMANELDELLEQARMAIEAGDGETALDVLAAITDELASGRWANLLPYDVPRVFEVIDDLSQAFIEAVLTAELTKSEHDDWEERLSEWDGQFDYYMGGESTLLAAADAAAQGWDDERVQQAMAGDLGEGDFWDDNDVWYSDDIVTARLSILDRENRIEEYLNLAAAAGQTRAFARMLVQEDRIEEAIDYAIERFSTPDAALELAKALRANDETQAALQVAEHGLTLDGYRKDTLAVWLRNRAASAGDRELALEAAITAFEASPSVSTFEAVAELAADDWGPIKADLLESLRTESSGGTRAAQVVEVFIREEEYDDAIELANRTERTSVIEPVVEAVIEERPQWVISTSKSQAEPIIEQGQHDSYRTAVRWLRRAGKAARAANDLNEWREYVETMRDEHYQKYKLRPMLDDLLEEF</sequence>
<evidence type="ECO:0000256" key="1">
    <source>
        <dbReference type="PROSITE-ProRule" id="PRU00325"/>
    </source>
</evidence>
<evidence type="ECO:0000313" key="4">
    <source>
        <dbReference type="EMBL" id="ELY45621.1"/>
    </source>
</evidence>
<feature type="coiled-coil region" evidence="2">
    <location>
        <begin position="176"/>
        <end position="203"/>
    </location>
</feature>
<keyword evidence="1" id="KW-0863">Zinc-finger</keyword>
<keyword evidence="1" id="KW-0479">Metal-binding</keyword>
<evidence type="ECO:0000259" key="3">
    <source>
        <dbReference type="PROSITE" id="PS50966"/>
    </source>
</evidence>
<evidence type="ECO:0000313" key="5">
    <source>
        <dbReference type="Proteomes" id="UP000011690"/>
    </source>
</evidence>
<dbReference type="AlphaFoldDB" id="L9W8N9"/>
<comment type="caution">
    <text evidence="4">The sequence shown here is derived from an EMBL/GenBank/DDBJ whole genome shotgun (WGS) entry which is preliminary data.</text>
</comment>
<dbReference type="eggNOG" id="arCOG03429">
    <property type="taxonomic scope" value="Archaea"/>
</dbReference>
<dbReference type="Proteomes" id="UP000011690">
    <property type="component" value="Unassembled WGS sequence"/>
</dbReference>
<dbReference type="STRING" id="1227500.C494_15258"/>
<dbReference type="InterPro" id="IPR007527">
    <property type="entry name" value="Znf_SWIM"/>
</dbReference>
<organism evidence="4 5">
    <name type="scientific">Natronorubrum bangense JCM 10635</name>
    <dbReference type="NCBI Taxonomy" id="1227500"/>
    <lineage>
        <taxon>Archaea</taxon>
        <taxon>Methanobacteriati</taxon>
        <taxon>Methanobacteriota</taxon>
        <taxon>Stenosarchaea group</taxon>
        <taxon>Halobacteria</taxon>
        <taxon>Halobacteriales</taxon>
        <taxon>Natrialbaceae</taxon>
        <taxon>Natronorubrum</taxon>
    </lineage>
</organism>
<accession>L9W8N9</accession>
<dbReference type="PROSITE" id="PS50966">
    <property type="entry name" value="ZF_SWIM"/>
    <property type="match status" value="1"/>
</dbReference>
<keyword evidence="1" id="KW-0862">Zinc</keyword>
<feature type="domain" description="SWIM-type" evidence="3">
    <location>
        <begin position="58"/>
        <end position="95"/>
    </location>
</feature>
<keyword evidence="5" id="KW-1185">Reference proteome</keyword>
<reference evidence="4 5" key="1">
    <citation type="journal article" date="2014" name="PLoS Genet.">
        <title>Phylogenetically driven sequencing of extremely halophilic archaea reveals strategies for static and dynamic osmo-response.</title>
        <authorList>
            <person name="Becker E.A."/>
            <person name="Seitzer P.M."/>
            <person name="Tritt A."/>
            <person name="Larsen D."/>
            <person name="Krusor M."/>
            <person name="Yao A.I."/>
            <person name="Wu D."/>
            <person name="Madern D."/>
            <person name="Eisen J.A."/>
            <person name="Darling A.E."/>
            <person name="Facciotti M.T."/>
        </authorList>
    </citation>
    <scope>NUCLEOTIDE SEQUENCE [LARGE SCALE GENOMIC DNA]</scope>
    <source>
        <strain evidence="4 5">JCM 10635</strain>
    </source>
</reference>
<dbReference type="Pfam" id="PF04434">
    <property type="entry name" value="SWIM"/>
    <property type="match status" value="1"/>
</dbReference>
<dbReference type="PATRIC" id="fig|1227500.6.peg.3082"/>
<protein>
    <recommendedName>
        <fullName evidence="3">SWIM-type domain-containing protein</fullName>
    </recommendedName>
</protein>
<proteinExistence type="predicted"/>
<name>L9W8N9_9EURY</name>
<gene>
    <name evidence="4" type="ORF">C494_15258</name>
</gene>
<dbReference type="EMBL" id="AOHY01000047">
    <property type="protein sequence ID" value="ELY45621.1"/>
    <property type="molecule type" value="Genomic_DNA"/>
</dbReference>
<dbReference type="GO" id="GO:0008270">
    <property type="term" value="F:zinc ion binding"/>
    <property type="evidence" value="ECO:0007669"/>
    <property type="project" value="UniProtKB-KW"/>
</dbReference>
<keyword evidence="2" id="KW-0175">Coiled coil</keyword>
<evidence type="ECO:0000256" key="2">
    <source>
        <dbReference type="SAM" id="Coils"/>
    </source>
</evidence>